<dbReference type="EMBL" id="JAIWYP010000006">
    <property type="protein sequence ID" value="KAH3811956.1"/>
    <property type="molecule type" value="Genomic_DNA"/>
</dbReference>
<evidence type="ECO:0000313" key="3">
    <source>
        <dbReference type="Proteomes" id="UP000828390"/>
    </source>
</evidence>
<evidence type="ECO:0000313" key="2">
    <source>
        <dbReference type="EMBL" id="KAH3811956.1"/>
    </source>
</evidence>
<keyword evidence="3" id="KW-1185">Reference proteome</keyword>
<organism evidence="2 3">
    <name type="scientific">Dreissena polymorpha</name>
    <name type="common">Zebra mussel</name>
    <name type="synonym">Mytilus polymorpha</name>
    <dbReference type="NCBI Taxonomy" id="45954"/>
    <lineage>
        <taxon>Eukaryota</taxon>
        <taxon>Metazoa</taxon>
        <taxon>Spiralia</taxon>
        <taxon>Lophotrochozoa</taxon>
        <taxon>Mollusca</taxon>
        <taxon>Bivalvia</taxon>
        <taxon>Autobranchia</taxon>
        <taxon>Heteroconchia</taxon>
        <taxon>Euheterodonta</taxon>
        <taxon>Imparidentia</taxon>
        <taxon>Neoheterodontei</taxon>
        <taxon>Myida</taxon>
        <taxon>Dreissenoidea</taxon>
        <taxon>Dreissenidae</taxon>
        <taxon>Dreissena</taxon>
    </lineage>
</organism>
<reference evidence="2" key="2">
    <citation type="submission" date="2020-11" db="EMBL/GenBank/DDBJ databases">
        <authorList>
            <person name="McCartney M.A."/>
            <person name="Auch B."/>
            <person name="Kono T."/>
            <person name="Mallez S."/>
            <person name="Becker A."/>
            <person name="Gohl D.M."/>
            <person name="Silverstein K.A.T."/>
            <person name="Koren S."/>
            <person name="Bechman K.B."/>
            <person name="Herman A."/>
            <person name="Abrahante J.E."/>
            <person name="Garbe J."/>
        </authorList>
    </citation>
    <scope>NUCLEOTIDE SEQUENCE</scope>
    <source>
        <strain evidence="2">Duluth1</strain>
        <tissue evidence="2">Whole animal</tissue>
    </source>
</reference>
<dbReference type="Gene3D" id="6.10.250.2520">
    <property type="match status" value="1"/>
</dbReference>
<gene>
    <name evidence="2" type="ORF">DPMN_140374</name>
</gene>
<evidence type="ECO:0000256" key="1">
    <source>
        <dbReference type="SAM" id="Coils"/>
    </source>
</evidence>
<proteinExistence type="predicted"/>
<protein>
    <submittedName>
        <fullName evidence="2">Uncharacterized protein</fullName>
    </submittedName>
</protein>
<dbReference type="AlphaFoldDB" id="A0A9D4JGM0"/>
<comment type="caution">
    <text evidence="2">The sequence shown here is derived from an EMBL/GenBank/DDBJ whole genome shotgun (WGS) entry which is preliminary data.</text>
</comment>
<name>A0A9D4JGM0_DREPO</name>
<reference evidence="2" key="1">
    <citation type="journal article" date="2019" name="bioRxiv">
        <title>The Genome of the Zebra Mussel, Dreissena polymorpha: A Resource for Invasive Species Research.</title>
        <authorList>
            <person name="McCartney M.A."/>
            <person name="Auch B."/>
            <person name="Kono T."/>
            <person name="Mallez S."/>
            <person name="Zhang Y."/>
            <person name="Obille A."/>
            <person name="Becker A."/>
            <person name="Abrahante J.E."/>
            <person name="Garbe J."/>
            <person name="Badalamenti J.P."/>
            <person name="Herman A."/>
            <person name="Mangelson H."/>
            <person name="Liachko I."/>
            <person name="Sullivan S."/>
            <person name="Sone E.D."/>
            <person name="Koren S."/>
            <person name="Silverstein K.A.T."/>
            <person name="Beckman K.B."/>
            <person name="Gohl D.M."/>
        </authorList>
    </citation>
    <scope>NUCLEOTIDE SEQUENCE</scope>
    <source>
        <strain evidence="2">Duluth1</strain>
        <tissue evidence="2">Whole animal</tissue>
    </source>
</reference>
<keyword evidence="1" id="KW-0175">Coiled coil</keyword>
<accession>A0A9D4JGM0</accession>
<feature type="coiled-coil region" evidence="1">
    <location>
        <begin position="4"/>
        <end position="46"/>
    </location>
</feature>
<dbReference type="Proteomes" id="UP000828390">
    <property type="component" value="Unassembled WGS sequence"/>
</dbReference>
<sequence>MVEITSLRDQLREKEREMEEITKSWQERLRQSEERKQEEAKMLEVRHRGGVTCTWGHRDGVTCTCH</sequence>